<dbReference type="Ensembl" id="ENSPSMT00000004823.1">
    <property type="protein sequence ID" value="ENSPSMP00000003978.1"/>
    <property type="gene ID" value="ENSPSMG00000003197.1"/>
</dbReference>
<sequence>MKKKISKFFKCSLKLWLVPVYEHVLCVSANRLPGRKPHDEFLPVSSLCFLLPPYAHKVFKNTQKSRSVALGRVQWHHRSSQQPQIPGLKPSSYLSLLSSWDYRHGWGLVLAQPGLKLLSSNDPPALASQSTRITGMSHCALPFLTFSWQQLLYWTLLTGVSPLGSTPKISHTSSGLTCLCLNNDTKPIN</sequence>
<evidence type="ECO:0000313" key="1">
    <source>
        <dbReference type="Ensembl" id="ENSPSMP00000003978.1"/>
    </source>
</evidence>
<protein>
    <submittedName>
        <fullName evidence="1">Uncharacterized protein</fullName>
    </submittedName>
</protein>
<reference evidence="1" key="1">
    <citation type="submission" date="2025-08" db="UniProtKB">
        <authorList>
            <consortium name="Ensembl"/>
        </authorList>
    </citation>
    <scope>IDENTIFICATION</scope>
</reference>
<reference evidence="1" key="2">
    <citation type="submission" date="2025-09" db="UniProtKB">
        <authorList>
            <consortium name="Ensembl"/>
        </authorList>
    </citation>
    <scope>IDENTIFICATION</scope>
</reference>
<organism evidence="1 2">
    <name type="scientific">Prolemur simus</name>
    <name type="common">Greater bamboo lemur</name>
    <name type="synonym">Hapalemur simus</name>
    <dbReference type="NCBI Taxonomy" id="1328070"/>
    <lineage>
        <taxon>Eukaryota</taxon>
        <taxon>Metazoa</taxon>
        <taxon>Chordata</taxon>
        <taxon>Craniata</taxon>
        <taxon>Vertebrata</taxon>
        <taxon>Euteleostomi</taxon>
        <taxon>Mammalia</taxon>
        <taxon>Eutheria</taxon>
        <taxon>Euarchontoglires</taxon>
        <taxon>Primates</taxon>
        <taxon>Strepsirrhini</taxon>
        <taxon>Lemuriformes</taxon>
        <taxon>Lemuridae</taxon>
        <taxon>Prolemur</taxon>
    </lineage>
</organism>
<accession>A0A8C9DEM3</accession>
<evidence type="ECO:0000313" key="2">
    <source>
        <dbReference type="Proteomes" id="UP000694414"/>
    </source>
</evidence>
<name>A0A8C9DEM3_PROSS</name>
<dbReference type="PRINTS" id="PR02045">
    <property type="entry name" value="F138DOMAIN"/>
</dbReference>
<dbReference type="PANTHER" id="PTHR46254">
    <property type="entry name" value="PROTEIN GVQW1-RELATED"/>
    <property type="match status" value="1"/>
</dbReference>
<dbReference type="AlphaFoldDB" id="A0A8C9DEM3"/>
<proteinExistence type="predicted"/>
<dbReference type="Proteomes" id="UP000694414">
    <property type="component" value="Unplaced"/>
</dbReference>
<dbReference type="GeneTree" id="ENSGT01030000239556"/>
<keyword evidence="2" id="KW-1185">Reference proteome</keyword>